<organism evidence="1 2">
    <name type="scientific">Mycolicibacterium moriokaense</name>
    <dbReference type="NCBI Taxonomy" id="39691"/>
    <lineage>
        <taxon>Bacteria</taxon>
        <taxon>Bacillati</taxon>
        <taxon>Actinomycetota</taxon>
        <taxon>Actinomycetes</taxon>
        <taxon>Mycobacteriales</taxon>
        <taxon>Mycobacteriaceae</taxon>
        <taxon>Mycolicibacterium</taxon>
    </lineage>
</organism>
<comment type="caution">
    <text evidence="1">The sequence shown here is derived from an EMBL/GenBank/DDBJ whole genome shotgun (WGS) entry which is preliminary data.</text>
</comment>
<protein>
    <submittedName>
        <fullName evidence="1">Uncharacterized protein</fullName>
    </submittedName>
</protein>
<evidence type="ECO:0000313" key="2">
    <source>
        <dbReference type="Proteomes" id="UP000247781"/>
    </source>
</evidence>
<dbReference type="AlphaFoldDB" id="A0A318HI18"/>
<evidence type="ECO:0000313" key="1">
    <source>
        <dbReference type="EMBL" id="PXX09243.1"/>
    </source>
</evidence>
<proteinExistence type="predicted"/>
<dbReference type="Proteomes" id="UP000247781">
    <property type="component" value="Unassembled WGS sequence"/>
</dbReference>
<sequence>MDQQYCILDDGSILTVHGYTHPPGLVVGELSYLPDASGPHLLLGMNYRKAYQRHGRGLPELKRPRVRAHTGMFFDCAHPFLAKSIVPIGRIDAVYTHTSVNDVGAVKLDRARAMARRFLGRLADHFDIGLTGSHALSTANDLPVELHDLDVVLRGTTHDAADAVAVLQERSERQEVERLWEHGKGWRIRLRTPTGIFCPFFVYREALESPLAALRSISDVAQSVTVKAVVVDNMHGGFLPTWVRCEVVESTNPVVQLGSQLPVLISHMRSRGDFAKGDTAMFHGAVIDIDTGTTRVRALSVIDGNESRLLTPTWSLR</sequence>
<accession>A0A318HI18</accession>
<gene>
    <name evidence="1" type="ORF">C8E89_106170</name>
</gene>
<keyword evidence="2" id="KW-1185">Reference proteome</keyword>
<reference evidence="2" key="1">
    <citation type="submission" date="2018-05" db="EMBL/GenBank/DDBJ databases">
        <authorList>
            <person name="Deangelis K."/>
            <person name="Huntemann M."/>
            <person name="Clum A."/>
            <person name="Pillay M."/>
            <person name="Palaniappan K."/>
            <person name="Varghese N."/>
            <person name="Mikhailova N."/>
            <person name="Stamatis D."/>
            <person name="Reddy T."/>
            <person name="Daum C."/>
            <person name="Shapiro N."/>
            <person name="Ivanova N."/>
            <person name="Kyrpides N."/>
            <person name="Woyke T."/>
        </authorList>
    </citation>
    <scope>NUCLEOTIDE SEQUENCE [LARGE SCALE GENOMIC DNA]</scope>
    <source>
        <strain evidence="2">GAS496</strain>
    </source>
</reference>
<dbReference type="EMBL" id="QJJU01000006">
    <property type="protein sequence ID" value="PXX09243.1"/>
    <property type="molecule type" value="Genomic_DNA"/>
</dbReference>
<reference evidence="1 2" key="2">
    <citation type="submission" date="2018-06" db="EMBL/GenBank/DDBJ databases">
        <title>Sequencing of bacterial isolates from soil warming experiment in Harvard Forest, Massachusetts, USA.</title>
        <authorList>
            <person name="Deangelis K.PhD."/>
        </authorList>
    </citation>
    <scope>NUCLEOTIDE SEQUENCE [LARGE SCALE GENOMIC DNA]</scope>
    <source>
        <strain evidence="1 2">GAS496</strain>
    </source>
</reference>
<name>A0A318HI18_9MYCO</name>